<accession>A0ACB9RH09</accession>
<keyword evidence="2" id="KW-1185">Reference proteome</keyword>
<gene>
    <name evidence="1" type="ORF">MLD38_015929</name>
</gene>
<evidence type="ECO:0000313" key="2">
    <source>
        <dbReference type="Proteomes" id="UP001057402"/>
    </source>
</evidence>
<organism evidence="1 2">
    <name type="scientific">Melastoma candidum</name>
    <dbReference type="NCBI Taxonomy" id="119954"/>
    <lineage>
        <taxon>Eukaryota</taxon>
        <taxon>Viridiplantae</taxon>
        <taxon>Streptophyta</taxon>
        <taxon>Embryophyta</taxon>
        <taxon>Tracheophyta</taxon>
        <taxon>Spermatophyta</taxon>
        <taxon>Magnoliopsida</taxon>
        <taxon>eudicotyledons</taxon>
        <taxon>Gunneridae</taxon>
        <taxon>Pentapetalae</taxon>
        <taxon>rosids</taxon>
        <taxon>malvids</taxon>
        <taxon>Myrtales</taxon>
        <taxon>Melastomataceae</taxon>
        <taxon>Melastomatoideae</taxon>
        <taxon>Melastomateae</taxon>
        <taxon>Melastoma</taxon>
    </lineage>
</organism>
<proteinExistence type="predicted"/>
<comment type="caution">
    <text evidence="1">The sequence shown here is derived from an EMBL/GenBank/DDBJ whole genome shotgun (WGS) entry which is preliminary data.</text>
</comment>
<protein>
    <submittedName>
        <fullName evidence="1">Uncharacterized protein</fullName>
    </submittedName>
</protein>
<reference evidence="2" key="1">
    <citation type="journal article" date="2023" name="Front. Plant Sci.">
        <title>Chromosomal-level genome assembly of Melastoma candidum provides insights into trichome evolution.</title>
        <authorList>
            <person name="Zhong Y."/>
            <person name="Wu W."/>
            <person name="Sun C."/>
            <person name="Zou P."/>
            <person name="Liu Y."/>
            <person name="Dai S."/>
            <person name="Zhou R."/>
        </authorList>
    </citation>
    <scope>NUCLEOTIDE SEQUENCE [LARGE SCALE GENOMIC DNA]</scope>
</reference>
<evidence type="ECO:0000313" key="1">
    <source>
        <dbReference type="EMBL" id="KAI4378451.1"/>
    </source>
</evidence>
<dbReference type="EMBL" id="CM042883">
    <property type="protein sequence ID" value="KAI4378451.1"/>
    <property type="molecule type" value="Genomic_DNA"/>
</dbReference>
<name>A0ACB9RH09_9MYRT</name>
<dbReference type="Proteomes" id="UP001057402">
    <property type="component" value="Chromosome 4"/>
</dbReference>
<sequence length="244" mass="27370">MESLLKDFDVEPKNRWRSRHHHRQEPPPTLPHEQEPTSPSVPMPRSSTRTSRSLPGFRFIANIKGTECKEAFKSDFSDAVLSILMPAIFRILPAKSSPTNIYQLIVLGIGRLLGLSGSNASSILNSVISNTFVFCQVFNEISSRDIEKINVLRGIFSSWMFFGCNDLPGCLPGNDSGVPRRLREHSSFQLATMGPVHSDRLGEPSGRRYSQVHPPGGKKKRHIQRKPQRIRAATFRARAGLKWG</sequence>